<evidence type="ECO:0000313" key="3">
    <source>
        <dbReference type="Proteomes" id="UP001299283"/>
    </source>
</evidence>
<name>A0ABU5Z262_9MYCO</name>
<proteinExistence type="predicted"/>
<dbReference type="RefSeq" id="WP_329779668.1">
    <property type="nucleotide sequence ID" value="NZ_JAYJJQ010000027.1"/>
</dbReference>
<protein>
    <submittedName>
        <fullName evidence="2">Uncharacterized protein</fullName>
    </submittedName>
</protein>
<keyword evidence="3" id="KW-1185">Reference proteome</keyword>
<feature type="signal peptide" evidence="1">
    <location>
        <begin position="1"/>
        <end position="32"/>
    </location>
</feature>
<gene>
    <name evidence="2" type="ORF">K5L39_19985</name>
</gene>
<dbReference type="EMBL" id="JAYJJQ010000027">
    <property type="protein sequence ID" value="MEB3071463.1"/>
    <property type="molecule type" value="Genomic_DNA"/>
</dbReference>
<evidence type="ECO:0000313" key="2">
    <source>
        <dbReference type="EMBL" id="MEB3071463.1"/>
    </source>
</evidence>
<sequence length="184" mass="19165">MNVATVRPFRTTATAVAAFGLVLAAPVGNAGAEPPGFPDLNTFSVAAVDDYFVTTPHVGPDSRTVKFSTPFNMNCSIDAQDPKPANAPTGVRCTGDLPDSGHYQFGKCVVGVVSDIGLYGAYRVAPRFSNCPPFTAAGKQLDIGQKLTYGNITCAVGADQLTACLDTTSGQHGFVLKPSGNEEF</sequence>
<dbReference type="Proteomes" id="UP001299283">
    <property type="component" value="Unassembled WGS sequence"/>
</dbReference>
<reference evidence="2 3" key="1">
    <citation type="submission" date="2023-12" db="EMBL/GenBank/DDBJ databases">
        <title>Description of new species of Mycobacterium terrae complex isolated from sewage at the Sao Paulo Zoological Park Foundation in Brazil.</title>
        <authorList>
            <person name="Romagnoli C.L."/>
            <person name="Conceicao E.C."/>
            <person name="Machado E."/>
            <person name="Barreto L.B.P.F."/>
            <person name="Sharma A."/>
            <person name="Silva N.M."/>
            <person name="Marques L.E."/>
            <person name="Juliana M.A."/>
            <person name="Lourenco M.C.S."/>
            <person name="Digiampietri L.A."/>
            <person name="Suffys P.N."/>
            <person name="Viana-Niero C."/>
        </authorList>
    </citation>
    <scope>NUCLEOTIDE SEQUENCE [LARGE SCALE GENOMIC DNA]</scope>
    <source>
        <strain evidence="2 3">MYC017</strain>
    </source>
</reference>
<accession>A0ABU5Z262</accession>
<keyword evidence="1" id="KW-0732">Signal</keyword>
<comment type="caution">
    <text evidence="2">The sequence shown here is derived from an EMBL/GenBank/DDBJ whole genome shotgun (WGS) entry which is preliminary data.</text>
</comment>
<evidence type="ECO:0000256" key="1">
    <source>
        <dbReference type="SAM" id="SignalP"/>
    </source>
</evidence>
<organism evidence="2 3">
    <name type="scientific">[Mycobacterium] vasticus</name>
    <dbReference type="NCBI Taxonomy" id="2875777"/>
    <lineage>
        <taxon>Bacteria</taxon>
        <taxon>Bacillati</taxon>
        <taxon>Actinomycetota</taxon>
        <taxon>Actinomycetes</taxon>
        <taxon>Mycobacteriales</taxon>
        <taxon>Mycobacteriaceae</taxon>
        <taxon>Mycolicibacter</taxon>
    </lineage>
</organism>
<feature type="chain" id="PRO_5045608588" evidence="1">
    <location>
        <begin position="33"/>
        <end position="184"/>
    </location>
</feature>